<feature type="transmembrane region" description="Helical" evidence="11">
    <location>
        <begin position="263"/>
        <end position="288"/>
    </location>
</feature>
<dbReference type="EMBL" id="MFJD01000008">
    <property type="protein sequence ID" value="OGG02389.1"/>
    <property type="molecule type" value="Genomic_DNA"/>
</dbReference>
<dbReference type="PROSITE" id="PS00449">
    <property type="entry name" value="ATPASE_A"/>
    <property type="match status" value="1"/>
</dbReference>
<dbReference type="AlphaFoldDB" id="A0A1F5YQC8"/>
<evidence type="ECO:0000256" key="9">
    <source>
        <dbReference type="ARBA" id="ARBA00023136"/>
    </source>
</evidence>
<dbReference type="InterPro" id="IPR023011">
    <property type="entry name" value="ATP_synth_F0_asu_AS"/>
</dbReference>
<comment type="function">
    <text evidence="11 12">Key component of the proton channel; it plays a direct role in the translocation of protons across the membrane.</text>
</comment>
<dbReference type="SUPFAM" id="SSF81336">
    <property type="entry name" value="F1F0 ATP synthase subunit A"/>
    <property type="match status" value="1"/>
</dbReference>
<evidence type="ECO:0000256" key="2">
    <source>
        <dbReference type="ARBA" id="ARBA00006810"/>
    </source>
</evidence>
<organism evidence="14 15">
    <name type="scientific">Candidatus Gottesmanbacteria bacterium RBG_16_52_11</name>
    <dbReference type="NCBI Taxonomy" id="1798374"/>
    <lineage>
        <taxon>Bacteria</taxon>
        <taxon>Candidatus Gottesmaniibacteriota</taxon>
    </lineage>
</organism>
<evidence type="ECO:0000256" key="3">
    <source>
        <dbReference type="ARBA" id="ARBA00022448"/>
    </source>
</evidence>
<evidence type="ECO:0000313" key="14">
    <source>
        <dbReference type="EMBL" id="OGG02389.1"/>
    </source>
</evidence>
<evidence type="ECO:0000313" key="15">
    <source>
        <dbReference type="Proteomes" id="UP000178448"/>
    </source>
</evidence>
<dbReference type="STRING" id="1798374.A2Z33_04985"/>
<evidence type="ECO:0000256" key="7">
    <source>
        <dbReference type="ARBA" id="ARBA00022989"/>
    </source>
</evidence>
<reference evidence="14 15" key="1">
    <citation type="journal article" date="2016" name="Nat. Commun.">
        <title>Thousands of microbial genomes shed light on interconnected biogeochemical processes in an aquifer system.</title>
        <authorList>
            <person name="Anantharaman K."/>
            <person name="Brown C.T."/>
            <person name="Hug L.A."/>
            <person name="Sharon I."/>
            <person name="Castelle C.J."/>
            <person name="Probst A.J."/>
            <person name="Thomas B.C."/>
            <person name="Singh A."/>
            <person name="Wilkins M.J."/>
            <person name="Karaoz U."/>
            <person name="Brodie E.L."/>
            <person name="Williams K.H."/>
            <person name="Hubbard S.S."/>
            <person name="Banfield J.F."/>
        </authorList>
    </citation>
    <scope>NUCLEOTIDE SEQUENCE [LARGE SCALE GENOMIC DNA]</scope>
</reference>
<dbReference type="GO" id="GO:0046933">
    <property type="term" value="F:proton-transporting ATP synthase activity, rotational mechanism"/>
    <property type="evidence" value="ECO:0007669"/>
    <property type="project" value="UniProtKB-UniRule"/>
</dbReference>
<evidence type="ECO:0000256" key="12">
    <source>
        <dbReference type="RuleBase" id="RU000483"/>
    </source>
</evidence>
<protein>
    <recommendedName>
        <fullName evidence="11 12">ATP synthase subunit a</fullName>
    </recommendedName>
    <alternativeName>
        <fullName evidence="11">ATP synthase F0 sector subunit a</fullName>
    </alternativeName>
    <alternativeName>
        <fullName evidence="11">F-ATPase subunit 6</fullName>
    </alternativeName>
</protein>
<keyword evidence="11" id="KW-1003">Cell membrane</keyword>
<dbReference type="Gene3D" id="1.20.120.220">
    <property type="entry name" value="ATP synthase, F0 complex, subunit A"/>
    <property type="match status" value="1"/>
</dbReference>
<dbReference type="Proteomes" id="UP000178448">
    <property type="component" value="Unassembled WGS sequence"/>
</dbReference>
<keyword evidence="10 11" id="KW-0066">ATP synthesis</keyword>
<feature type="transmembrane region" description="Helical" evidence="11">
    <location>
        <begin position="53"/>
        <end position="71"/>
    </location>
</feature>
<dbReference type="Pfam" id="PF00119">
    <property type="entry name" value="ATP-synt_A"/>
    <property type="match status" value="1"/>
</dbReference>
<evidence type="ECO:0000256" key="1">
    <source>
        <dbReference type="ARBA" id="ARBA00004141"/>
    </source>
</evidence>
<accession>A0A1F5YQC8</accession>
<evidence type="ECO:0000256" key="13">
    <source>
        <dbReference type="SAM" id="MobiDB-lite"/>
    </source>
</evidence>
<feature type="transmembrane region" description="Helical" evidence="11">
    <location>
        <begin position="77"/>
        <end position="97"/>
    </location>
</feature>
<dbReference type="InterPro" id="IPR045082">
    <property type="entry name" value="ATP_syn_F0_a_bact/chloroplast"/>
</dbReference>
<dbReference type="PANTHER" id="PTHR42823">
    <property type="entry name" value="ATP SYNTHASE SUBUNIT A, CHLOROPLASTIC"/>
    <property type="match status" value="1"/>
</dbReference>
<dbReference type="InterPro" id="IPR035908">
    <property type="entry name" value="F0_ATP_A_sf"/>
</dbReference>
<dbReference type="CDD" id="cd00310">
    <property type="entry name" value="ATP-synt_Fo_a_6"/>
    <property type="match status" value="1"/>
</dbReference>
<comment type="subcellular location">
    <subcellularLocation>
        <location evidence="11 12">Cell membrane</location>
        <topology evidence="11 12">Multi-pass membrane protein</topology>
    </subcellularLocation>
    <subcellularLocation>
        <location evidence="1">Membrane</location>
        <topology evidence="1">Multi-pass membrane protein</topology>
    </subcellularLocation>
</comment>
<dbReference type="NCBIfam" id="TIGR01131">
    <property type="entry name" value="ATP_synt_6_or_A"/>
    <property type="match status" value="1"/>
</dbReference>
<proteinExistence type="inferred from homology"/>
<evidence type="ECO:0000256" key="4">
    <source>
        <dbReference type="ARBA" id="ARBA00022547"/>
    </source>
</evidence>
<name>A0A1F5YQC8_9BACT</name>
<feature type="transmembrane region" description="Helical" evidence="11">
    <location>
        <begin position="239"/>
        <end position="257"/>
    </location>
</feature>
<evidence type="ECO:0000256" key="11">
    <source>
        <dbReference type="HAMAP-Rule" id="MF_01393"/>
    </source>
</evidence>
<keyword evidence="4 11" id="KW-0138">CF(0)</keyword>
<dbReference type="HAMAP" id="MF_01393">
    <property type="entry name" value="ATP_synth_a_bact"/>
    <property type="match status" value="1"/>
</dbReference>
<feature type="region of interest" description="Disordered" evidence="13">
    <location>
        <begin position="141"/>
        <end position="162"/>
    </location>
</feature>
<feature type="transmembrane region" description="Helical" evidence="11">
    <location>
        <begin position="179"/>
        <end position="197"/>
    </location>
</feature>
<keyword evidence="6 11" id="KW-0375">Hydrogen ion transport</keyword>
<evidence type="ECO:0000256" key="6">
    <source>
        <dbReference type="ARBA" id="ARBA00022781"/>
    </source>
</evidence>
<comment type="caution">
    <text evidence="14">The sequence shown here is derived from an EMBL/GenBank/DDBJ whole genome shotgun (WGS) entry which is preliminary data.</text>
</comment>
<feature type="transmembrane region" description="Helical" evidence="11">
    <location>
        <begin position="22"/>
        <end position="41"/>
    </location>
</feature>
<sequence length="304" mass="33130">MLHISLAAETLFHLGPLPVTNSLLMTWLVMAVLTLLAYAVTRNLKRIPTSFQLIFELAVGGLHDFFGRILGKFTDTLYPLVATLFLFIILSNWMGLLPGVGTVGFYREKEHAVNVNPPPPGHSGQIYVAYASESTEPVTQVQERAAPGTVSDPEAAAKDKDSEPSRIFVPLLRAPTADLNMTLGLGLIAFFTIQYFGFKASGLAYGKKFINLTNPIFFFVGFLEIISDISKIISFAFRLFGNIFAGEVLLAVIAYLAPFFLPIPFLALELFVGLIQALVFAMLTAVFIQMAASHGDHGAGTEHA</sequence>
<comment type="similarity">
    <text evidence="2 11 12">Belongs to the ATPase A chain family.</text>
</comment>
<keyword evidence="8 11" id="KW-0406">Ion transport</keyword>
<keyword evidence="5 11" id="KW-0812">Transmembrane</keyword>
<keyword evidence="7 11" id="KW-1133">Transmembrane helix</keyword>
<evidence type="ECO:0000256" key="8">
    <source>
        <dbReference type="ARBA" id="ARBA00023065"/>
    </source>
</evidence>
<dbReference type="InterPro" id="IPR000568">
    <property type="entry name" value="ATP_synth_F0_asu"/>
</dbReference>
<gene>
    <name evidence="11" type="primary">atpB</name>
    <name evidence="14" type="ORF">A2Z33_04985</name>
</gene>
<dbReference type="PANTHER" id="PTHR42823:SF3">
    <property type="entry name" value="ATP SYNTHASE SUBUNIT A, CHLOROPLASTIC"/>
    <property type="match status" value="1"/>
</dbReference>
<keyword evidence="3 11" id="KW-0813">Transport</keyword>
<evidence type="ECO:0000256" key="5">
    <source>
        <dbReference type="ARBA" id="ARBA00022692"/>
    </source>
</evidence>
<evidence type="ECO:0000256" key="10">
    <source>
        <dbReference type="ARBA" id="ARBA00023310"/>
    </source>
</evidence>
<dbReference type="GO" id="GO:0042777">
    <property type="term" value="P:proton motive force-driven plasma membrane ATP synthesis"/>
    <property type="evidence" value="ECO:0007669"/>
    <property type="project" value="TreeGrafter"/>
</dbReference>
<dbReference type="GO" id="GO:0005886">
    <property type="term" value="C:plasma membrane"/>
    <property type="evidence" value="ECO:0007669"/>
    <property type="project" value="UniProtKB-SubCell"/>
</dbReference>
<dbReference type="GO" id="GO:0045259">
    <property type="term" value="C:proton-transporting ATP synthase complex"/>
    <property type="evidence" value="ECO:0007669"/>
    <property type="project" value="UniProtKB-KW"/>
</dbReference>
<feature type="transmembrane region" description="Helical" evidence="11">
    <location>
        <begin position="209"/>
        <end position="227"/>
    </location>
</feature>
<keyword evidence="9 11" id="KW-0472">Membrane</keyword>